<dbReference type="Proteomes" id="UP001628874">
    <property type="component" value="Unassembled WGS sequence"/>
</dbReference>
<proteinExistence type="predicted"/>
<gene>
    <name evidence="1" type="ORF">AB0759_06410</name>
</gene>
<name>A0ABW8WH35_9CYAN</name>
<organism evidence="1 2">
    <name type="scientific">Scytonema tolypothrichoides VB-61278_2</name>
    <dbReference type="NCBI Taxonomy" id="3232314"/>
    <lineage>
        <taxon>Bacteria</taxon>
        <taxon>Bacillati</taxon>
        <taxon>Cyanobacteriota</taxon>
        <taxon>Cyanophyceae</taxon>
        <taxon>Nostocales</taxon>
        <taxon>Scytonemataceae</taxon>
        <taxon>Scytonema</taxon>
    </lineage>
</organism>
<accession>A0ABW8WH35</accession>
<dbReference type="EMBL" id="JBFQGM010000002">
    <property type="protein sequence ID" value="MFL9460265.1"/>
    <property type="molecule type" value="Genomic_DNA"/>
</dbReference>
<evidence type="ECO:0008006" key="3">
    <source>
        <dbReference type="Google" id="ProtNLM"/>
    </source>
</evidence>
<dbReference type="SUPFAM" id="SSF55729">
    <property type="entry name" value="Acyl-CoA N-acyltransferases (Nat)"/>
    <property type="match status" value="1"/>
</dbReference>
<evidence type="ECO:0000313" key="2">
    <source>
        <dbReference type="Proteomes" id="UP001628874"/>
    </source>
</evidence>
<protein>
    <recommendedName>
        <fullName evidence="3">GCN5 family acetyltransferase</fullName>
    </recommendedName>
</protein>
<comment type="caution">
    <text evidence="1">The sequence shown here is derived from an EMBL/GenBank/DDBJ whole genome shotgun (WGS) entry which is preliminary data.</text>
</comment>
<dbReference type="InterPro" id="IPR016181">
    <property type="entry name" value="Acyl_CoA_acyltransferase"/>
</dbReference>
<sequence length="94" mass="10555">MAITVRLIAREELPQLLFLYSHLNAVDAPLPSDEVLQSLWDSILSDPRLYYIVAEVSNQLVATSNLTIVPNLTRGARPYGLIEHLTLSFPNPLR</sequence>
<keyword evidence="2" id="KW-1185">Reference proteome</keyword>
<dbReference type="RefSeq" id="WP_202048593.1">
    <property type="nucleotide sequence ID" value="NZ_JBFQGM010000002.1"/>
</dbReference>
<reference evidence="1 2" key="1">
    <citation type="submission" date="2024-07" db="EMBL/GenBank/DDBJ databases">
        <authorList>
            <person name="Tripathy S."/>
        </authorList>
    </citation>
    <scope>NUCLEOTIDE SEQUENCE [LARGE SCALE GENOMIC DNA]</scope>
    <source>
        <strain evidence="1 2">VB-61278_2</strain>
    </source>
</reference>
<dbReference type="Gene3D" id="3.40.630.30">
    <property type="match status" value="1"/>
</dbReference>
<evidence type="ECO:0000313" key="1">
    <source>
        <dbReference type="EMBL" id="MFL9460265.1"/>
    </source>
</evidence>